<dbReference type="InterPro" id="IPR019587">
    <property type="entry name" value="Polyketide_cyclase/dehydratase"/>
</dbReference>
<dbReference type="InterPro" id="IPR023393">
    <property type="entry name" value="START-like_dom_sf"/>
</dbReference>
<reference evidence="1 2" key="1">
    <citation type="journal article" date="2015" name="Nature">
        <title>rRNA introns, odd ribosomes, and small enigmatic genomes across a large radiation of phyla.</title>
        <authorList>
            <person name="Brown C.T."/>
            <person name="Hug L.A."/>
            <person name="Thomas B.C."/>
            <person name="Sharon I."/>
            <person name="Castelle C.J."/>
            <person name="Singh A."/>
            <person name="Wilkins M.J."/>
            <person name="Williams K.H."/>
            <person name="Banfield J.F."/>
        </authorList>
    </citation>
    <scope>NUCLEOTIDE SEQUENCE [LARGE SCALE GENOMIC DNA]</scope>
</reference>
<organism evidence="1 2">
    <name type="scientific">Candidatus Shapirobacteria bacterium GW2011_GWE1_38_10</name>
    <dbReference type="NCBI Taxonomy" id="1618488"/>
    <lineage>
        <taxon>Bacteria</taxon>
        <taxon>Candidatus Shapironibacteriota</taxon>
    </lineage>
</organism>
<evidence type="ECO:0000313" key="2">
    <source>
        <dbReference type="Proteomes" id="UP000034231"/>
    </source>
</evidence>
<name>A0A0G0I0X0_9BACT</name>
<evidence type="ECO:0008006" key="3">
    <source>
        <dbReference type="Google" id="ProtNLM"/>
    </source>
</evidence>
<dbReference type="AlphaFoldDB" id="A0A0G0I0X0"/>
<gene>
    <name evidence="1" type="ORF">US68_C0021G0019</name>
</gene>
<dbReference type="Proteomes" id="UP000034231">
    <property type="component" value="Unassembled WGS sequence"/>
</dbReference>
<sequence>MTSQTKVRTYSESAKILANPSEVFDYIDDHSKFSSHMNTSSPMMGGGKMNTYIDELKGKAVGSHIKMDGKVFGIYISLDEVVTEHVPPHRKVWKTVGTPKLLIIGQYQMKVEIEPDGVGSRLTISIDYDLPKSFVWLGRLLSGWYAKWCVQQMLYGTQKYFIRTEGGEHHET</sequence>
<dbReference type="CDD" id="cd07812">
    <property type="entry name" value="SRPBCC"/>
    <property type="match status" value="1"/>
</dbReference>
<dbReference type="Gene3D" id="3.30.530.20">
    <property type="match status" value="1"/>
</dbReference>
<dbReference type="Pfam" id="PF10604">
    <property type="entry name" value="Polyketide_cyc2"/>
    <property type="match status" value="1"/>
</dbReference>
<dbReference type="SUPFAM" id="SSF55961">
    <property type="entry name" value="Bet v1-like"/>
    <property type="match status" value="1"/>
</dbReference>
<proteinExistence type="predicted"/>
<evidence type="ECO:0000313" key="1">
    <source>
        <dbReference type="EMBL" id="KKQ48983.1"/>
    </source>
</evidence>
<accession>A0A0G0I0X0</accession>
<dbReference type="EMBL" id="LBTX01000021">
    <property type="protein sequence ID" value="KKQ48983.1"/>
    <property type="molecule type" value="Genomic_DNA"/>
</dbReference>
<protein>
    <recommendedName>
        <fullName evidence="3">Coenzyme Q-binding protein COQ10 START domain-containing protein</fullName>
    </recommendedName>
</protein>
<comment type="caution">
    <text evidence="1">The sequence shown here is derived from an EMBL/GenBank/DDBJ whole genome shotgun (WGS) entry which is preliminary data.</text>
</comment>